<sequence length="483" mass="52581">MAGLPTIYYGAVVNPQSLTSYQALPRCLLAVSSEGTIDWTVDDVEDSMVQEVMSQKGCVDAEVVPLREGEFLMPGFVDTHTHAPQVPNMGSGQQYELLDWLDNVTFPMEANFADVEFARETYVEVVRRVINCGTTTCCYYGTLHVEATKILAEIIHAKGQRAYVGKCNMDRNSPDYYVEPSPEASVEGTRELITYIRSLPPSPRTTTPLVHPILTPRFAISCTSPLLQSLQSLALSDPSLAIQTHISENPSEIAFTLSLFPNTSSYAQVYDLFSLLRENTILAHAVHLQDEEKQLIKERKAGISHCPTSNFNLSSGVAPVGDFLDRGIKVGLGTDVSGGFSPSILSAVQHASIASKVIAMNARDTLSVKDGSFANRALTIPTLLYLATMGGAEVCCLDKQIGNFSVGKSFDALVINVGKDNANPAAVWGVPHSTPKGEDHTKPKPKEEELDGWLEKFLFCGDDRNIRRVYVQGRLIGGTAFSG</sequence>
<dbReference type="UniPathway" id="UPA00603">
    <property type="reaction ID" value="UER00660"/>
</dbReference>
<dbReference type="PANTHER" id="PTHR11271:SF6">
    <property type="entry name" value="GUANINE DEAMINASE"/>
    <property type="match status" value="1"/>
</dbReference>
<proteinExistence type="inferred from homology"/>
<dbReference type="InterPro" id="IPR051607">
    <property type="entry name" value="Metallo-dep_hydrolases"/>
</dbReference>
<dbReference type="GO" id="GO:0005829">
    <property type="term" value="C:cytosol"/>
    <property type="evidence" value="ECO:0007669"/>
    <property type="project" value="TreeGrafter"/>
</dbReference>
<evidence type="ECO:0000256" key="5">
    <source>
        <dbReference type="ARBA" id="ARBA00022833"/>
    </source>
</evidence>
<accession>A0A067P2G5</accession>
<evidence type="ECO:0000259" key="10">
    <source>
        <dbReference type="Pfam" id="PF01979"/>
    </source>
</evidence>
<dbReference type="GO" id="GO:0006147">
    <property type="term" value="P:guanine catabolic process"/>
    <property type="evidence" value="ECO:0007669"/>
    <property type="project" value="UniProtKB-UniRule"/>
</dbReference>
<organism evidence="11 12">
    <name type="scientific">Pleurotus ostreatus (strain PC15)</name>
    <name type="common">Oyster mushroom</name>
    <dbReference type="NCBI Taxonomy" id="1137138"/>
    <lineage>
        <taxon>Eukaryota</taxon>
        <taxon>Fungi</taxon>
        <taxon>Dikarya</taxon>
        <taxon>Basidiomycota</taxon>
        <taxon>Agaricomycotina</taxon>
        <taxon>Agaricomycetes</taxon>
        <taxon>Agaricomycetidae</taxon>
        <taxon>Agaricales</taxon>
        <taxon>Pleurotineae</taxon>
        <taxon>Pleurotaceae</taxon>
        <taxon>Pleurotus</taxon>
    </lineage>
</organism>
<dbReference type="Pfam" id="PF01979">
    <property type="entry name" value="Amidohydro_1"/>
    <property type="match status" value="1"/>
</dbReference>
<dbReference type="STRING" id="1137138.A0A067P2G5"/>
<feature type="region of interest" description="Disordered" evidence="9">
    <location>
        <begin position="429"/>
        <end position="448"/>
    </location>
</feature>
<dbReference type="GO" id="GO:0008892">
    <property type="term" value="F:guanine deaminase activity"/>
    <property type="evidence" value="ECO:0007669"/>
    <property type="project" value="UniProtKB-UniRule"/>
</dbReference>
<dbReference type="Gene3D" id="3.20.20.140">
    <property type="entry name" value="Metal-dependent hydrolases"/>
    <property type="match status" value="1"/>
</dbReference>
<comment type="function">
    <text evidence="7 8">Catalyzes the hydrolytic deamination of guanine, producing xanthine and ammonia.</text>
</comment>
<comment type="pathway">
    <text evidence="1 8">Purine metabolism; guanine degradation; xanthine from guanine: step 1/1.</text>
</comment>
<keyword evidence="5 8" id="KW-0862">Zinc</keyword>
<dbReference type="AlphaFoldDB" id="A0A067P2G5"/>
<evidence type="ECO:0000256" key="1">
    <source>
        <dbReference type="ARBA" id="ARBA00004984"/>
    </source>
</evidence>
<gene>
    <name evidence="11" type="ORF">PLEOSDRAFT_1080668</name>
</gene>
<evidence type="ECO:0000256" key="7">
    <source>
        <dbReference type="ARBA" id="ARBA00056079"/>
    </source>
</evidence>
<evidence type="ECO:0000256" key="4">
    <source>
        <dbReference type="ARBA" id="ARBA00022801"/>
    </source>
</evidence>
<evidence type="ECO:0000256" key="6">
    <source>
        <dbReference type="ARBA" id="ARBA00051148"/>
    </source>
</evidence>
<dbReference type="VEuPathDB" id="FungiDB:PLEOSDRAFT_1080668"/>
<evidence type="ECO:0000256" key="9">
    <source>
        <dbReference type="SAM" id="MobiDB-lite"/>
    </source>
</evidence>
<dbReference type="FunFam" id="3.20.20.140:FF:000022">
    <property type="entry name" value="Guanine deaminase"/>
    <property type="match status" value="1"/>
</dbReference>
<protein>
    <recommendedName>
        <fullName evidence="8">Guanine deaminase</fullName>
        <shortName evidence="8">Guanase</shortName>
        <ecNumber evidence="8">3.5.4.3</ecNumber>
    </recommendedName>
    <alternativeName>
        <fullName evidence="8">Guanine aminohydrolase</fullName>
    </alternativeName>
</protein>
<evidence type="ECO:0000313" key="12">
    <source>
        <dbReference type="Proteomes" id="UP000027073"/>
    </source>
</evidence>
<dbReference type="InterPro" id="IPR014311">
    <property type="entry name" value="Guanine_deaminase"/>
</dbReference>
<dbReference type="OrthoDB" id="194468at2759"/>
<dbReference type="InterPro" id="IPR032466">
    <property type="entry name" value="Metal_Hydrolase"/>
</dbReference>
<dbReference type="NCBIfam" id="TIGR02967">
    <property type="entry name" value="guan_deamin"/>
    <property type="match status" value="1"/>
</dbReference>
<reference evidence="12" key="1">
    <citation type="journal article" date="2014" name="Proc. Natl. Acad. Sci. U.S.A.">
        <title>Extensive sampling of basidiomycete genomes demonstrates inadequacy of the white-rot/brown-rot paradigm for wood decay fungi.</title>
        <authorList>
            <person name="Riley R."/>
            <person name="Salamov A.A."/>
            <person name="Brown D.W."/>
            <person name="Nagy L.G."/>
            <person name="Floudas D."/>
            <person name="Held B.W."/>
            <person name="Levasseur A."/>
            <person name="Lombard V."/>
            <person name="Morin E."/>
            <person name="Otillar R."/>
            <person name="Lindquist E.A."/>
            <person name="Sun H."/>
            <person name="LaButti K.M."/>
            <person name="Schmutz J."/>
            <person name="Jabbour D."/>
            <person name="Luo H."/>
            <person name="Baker S.E."/>
            <person name="Pisabarro A.G."/>
            <person name="Walton J.D."/>
            <person name="Blanchette R.A."/>
            <person name="Henrissat B."/>
            <person name="Martin F."/>
            <person name="Cullen D."/>
            <person name="Hibbett D.S."/>
            <person name="Grigoriev I.V."/>
        </authorList>
    </citation>
    <scope>NUCLEOTIDE SEQUENCE [LARGE SCALE GENOMIC DNA]</scope>
    <source>
        <strain evidence="12">PC15</strain>
    </source>
</reference>
<comment type="cofactor">
    <cofactor evidence="8">
        <name>Zn(2+)</name>
        <dbReference type="ChEBI" id="CHEBI:29105"/>
    </cofactor>
    <text evidence="8">Binds 1 zinc ion per subunit.</text>
</comment>
<evidence type="ECO:0000256" key="8">
    <source>
        <dbReference type="RuleBase" id="RU366009"/>
    </source>
</evidence>
<dbReference type="InterPro" id="IPR011059">
    <property type="entry name" value="Metal-dep_hydrolase_composite"/>
</dbReference>
<feature type="compositionally biased region" description="Basic and acidic residues" evidence="9">
    <location>
        <begin position="435"/>
        <end position="447"/>
    </location>
</feature>
<dbReference type="HOGENOM" id="CLU_012358_0_1_1"/>
<dbReference type="EC" id="3.5.4.3" evidence="8"/>
<feature type="domain" description="Amidohydrolase-related" evidence="10">
    <location>
        <begin position="71"/>
        <end position="475"/>
    </location>
</feature>
<dbReference type="SUPFAM" id="SSF51556">
    <property type="entry name" value="Metallo-dependent hydrolases"/>
    <property type="match status" value="1"/>
</dbReference>
<dbReference type="SUPFAM" id="SSF51338">
    <property type="entry name" value="Composite domain of metallo-dependent hydrolases"/>
    <property type="match status" value="1"/>
</dbReference>
<dbReference type="EMBL" id="KL198004">
    <property type="protein sequence ID" value="KDQ33425.1"/>
    <property type="molecule type" value="Genomic_DNA"/>
</dbReference>
<dbReference type="Gene3D" id="2.30.40.10">
    <property type="entry name" value="Urease, subunit C, domain 1"/>
    <property type="match status" value="1"/>
</dbReference>
<evidence type="ECO:0000256" key="3">
    <source>
        <dbReference type="ARBA" id="ARBA00022723"/>
    </source>
</evidence>
<dbReference type="PANTHER" id="PTHR11271">
    <property type="entry name" value="GUANINE DEAMINASE"/>
    <property type="match status" value="1"/>
</dbReference>
<keyword evidence="4 8" id="KW-0378">Hydrolase</keyword>
<comment type="catalytic activity">
    <reaction evidence="6 8">
        <text>guanine + H2O + H(+) = xanthine + NH4(+)</text>
        <dbReference type="Rhea" id="RHEA:14665"/>
        <dbReference type="ChEBI" id="CHEBI:15377"/>
        <dbReference type="ChEBI" id="CHEBI:15378"/>
        <dbReference type="ChEBI" id="CHEBI:16235"/>
        <dbReference type="ChEBI" id="CHEBI:17712"/>
        <dbReference type="ChEBI" id="CHEBI:28938"/>
        <dbReference type="EC" id="3.5.4.3"/>
    </reaction>
</comment>
<name>A0A067P2G5_PLEO1</name>
<comment type="similarity">
    <text evidence="2 8">Belongs to the metallo-dependent hydrolases superfamily. ATZ/TRZ family.</text>
</comment>
<dbReference type="InParanoid" id="A0A067P2G5"/>
<keyword evidence="3 8" id="KW-0479">Metal-binding</keyword>
<evidence type="ECO:0000256" key="2">
    <source>
        <dbReference type="ARBA" id="ARBA00006745"/>
    </source>
</evidence>
<dbReference type="InterPro" id="IPR006680">
    <property type="entry name" value="Amidohydro-rel"/>
</dbReference>
<evidence type="ECO:0000313" key="11">
    <source>
        <dbReference type="EMBL" id="KDQ33425.1"/>
    </source>
</evidence>
<dbReference type="GO" id="GO:0008270">
    <property type="term" value="F:zinc ion binding"/>
    <property type="evidence" value="ECO:0007669"/>
    <property type="project" value="UniProtKB-UniRule"/>
</dbReference>
<dbReference type="Proteomes" id="UP000027073">
    <property type="component" value="Unassembled WGS sequence"/>
</dbReference>
<dbReference type="FunCoup" id="A0A067P2G5">
    <property type="interactions" value="263"/>
</dbReference>